<dbReference type="GO" id="GO:0000287">
    <property type="term" value="F:magnesium ion binding"/>
    <property type="evidence" value="ECO:0007669"/>
    <property type="project" value="InterPro"/>
</dbReference>
<evidence type="ECO:0000256" key="9">
    <source>
        <dbReference type="ARBA" id="ARBA00022723"/>
    </source>
</evidence>
<dbReference type="GO" id="GO:0008973">
    <property type="term" value="F:phosphopentomutase activity"/>
    <property type="evidence" value="ECO:0007669"/>
    <property type="project" value="TreeGrafter"/>
</dbReference>
<dbReference type="InterPro" id="IPR016055">
    <property type="entry name" value="A-D-PHexomutase_a/b/a-I/II/III"/>
</dbReference>
<dbReference type="AlphaFoldDB" id="A0A174M1P0"/>
<feature type="domain" description="Alpha-D-phosphohexomutase alpha/beta/alpha" evidence="16">
    <location>
        <begin position="585"/>
        <end position="691"/>
    </location>
</feature>
<comment type="pathway">
    <text evidence="3">Glycolipid metabolism; diglucosyl-diacylglycerol biosynthesis.</text>
</comment>
<dbReference type="InterPro" id="IPR005846">
    <property type="entry name" value="A-D-PHexomutase_a/b/a-III"/>
</dbReference>
<dbReference type="InterPro" id="IPR005843">
    <property type="entry name" value="A-D-PHexomutase_C"/>
</dbReference>
<evidence type="ECO:0000256" key="8">
    <source>
        <dbReference type="ARBA" id="ARBA00022679"/>
    </source>
</evidence>
<comment type="catalytic activity">
    <reaction evidence="13">
        <text>beta-D-mannosyl-(1-&gt;4)-D-glucose + phosphate = alpha-D-mannose 1-phosphate + D-glucose</text>
        <dbReference type="Rhea" id="RHEA:32531"/>
        <dbReference type="ChEBI" id="CHEBI:4167"/>
        <dbReference type="ChEBI" id="CHEBI:43474"/>
        <dbReference type="ChEBI" id="CHEBI:58409"/>
        <dbReference type="ChEBI" id="CHEBI:64351"/>
        <dbReference type="EC" id="2.4.1.281"/>
    </reaction>
</comment>
<gene>
    <name evidence="18" type="primary">pgcA_1</name>
    <name evidence="18" type="ORF">ERS852523_01137</name>
</gene>
<dbReference type="SUPFAM" id="SSF53738">
    <property type="entry name" value="Phosphoglucomutase, first 3 domains"/>
    <property type="match status" value="3"/>
</dbReference>
<keyword evidence="8 13" id="KW-0808">Transferase</keyword>
<dbReference type="GO" id="GO:0006166">
    <property type="term" value="P:purine ribonucleoside salvage"/>
    <property type="evidence" value="ECO:0007669"/>
    <property type="project" value="TreeGrafter"/>
</dbReference>
<dbReference type="PANTHER" id="PTHR45745">
    <property type="entry name" value="PHOSPHOMANNOMUTASE 45A"/>
    <property type="match status" value="1"/>
</dbReference>
<evidence type="ECO:0000256" key="10">
    <source>
        <dbReference type="ARBA" id="ARBA00022842"/>
    </source>
</evidence>
<dbReference type="PANTHER" id="PTHR45745:SF1">
    <property type="entry name" value="PHOSPHOGLUCOMUTASE 2B-RELATED"/>
    <property type="match status" value="1"/>
</dbReference>
<dbReference type="InterPro" id="IPR023296">
    <property type="entry name" value="Glyco_hydro_beta-prop_sf"/>
</dbReference>
<organism evidence="18 19">
    <name type="scientific">Blautia wexlerae</name>
    <dbReference type="NCBI Taxonomy" id="418240"/>
    <lineage>
        <taxon>Bacteria</taxon>
        <taxon>Bacillati</taxon>
        <taxon>Bacillota</taxon>
        <taxon>Clostridia</taxon>
        <taxon>Lachnospirales</taxon>
        <taxon>Lachnospiraceae</taxon>
        <taxon>Blautia</taxon>
    </lineage>
</organism>
<dbReference type="EMBL" id="CZAW01000009">
    <property type="protein sequence ID" value="CUP28807.1"/>
    <property type="molecule type" value="Genomic_DNA"/>
</dbReference>
<name>A0A174M1P0_9FIRM</name>
<sequence length="950" mass="106459">MLNKQYYVEKAKVEKLIARKNQKSDFYNGIYDRYEYPVLTREFAPVEWRYDLNPKTNPNFQERLGINAVMNSGAIELNGKYYLVVRVEGNDRKSFFAVAESDTGIDGFHFWDYPVQLPDTCPEETNVYDMRLTKHEDGWIYGVFCSESKDTTNPDLSAAVAEAGIVRTKDLKTWERLDNLKTLQSPQQRNVVLHPEFVDGKYAFYTRPMDGFIETGSGGGIGFGLCDDIEHAVIDEEKIISRRIYHTLTESKNGAGAVPIRGKKCWINIAHGVRNTAAGLRYVLYVFGTDLNDPSKVIAEPSGVFLVPLGKERVGDVSNVVFTNGAIARENGDVYIYYASCDTRMHVATTTIDKLEDYLFNTPRDPHRSPDCVKQRCELIMNNTYQRWCEDEYFDADTRAELKAIADDPQEIKERFYKDLEFGTGGLRGILGAGTNRMNIYTVRKATQGLANFIIKENAQAKGVAIAFDSRHMSPEFAKETALCMAANGIKAYIFPSLRPTPMLSFALRELGCIAGVVVTASHNPPQYNGYKVYWEDGAQITAPKDKQIITEVQAITDFAQVKTMSEEDAKAAGLYEVIGEEIDDRYMEALKKLVLRPEAIKEQADKLKIVYTPLHGTGNIPVRRVLKELGFNNVYVVKEQELPDGDFPTVSYPNPEDKNAFTLALKLAAEVDADIVLATDPDADRLGIYAKNEKTGEYESFTGNMSGMLILEYLLSQKKELGMLPENGAVVTTIVSGKMARAIAKEYNVALIETLTGFKYIGEQIKFFEQNHDHEFLFGYEESYGCLEGTHARDKDAVVAVMALCEAAAYYKSKGITLCEQMEKLYQKYGFYKESLFFQTFPGAEGKAKIDGLMDALRNEPPKQVGPFKVTALEDYKKSVRTDIATGETSALTLPESNVLYFELEDGAWFCVRPSGTEPKIKYYAGVKGTDAQDAADKLEALSKAVVEL</sequence>
<accession>A0A174M1P0</accession>
<feature type="domain" description="Alpha-D-phosphohexomutase alpha/beta/alpha" evidence="17">
    <location>
        <begin position="704"/>
        <end position="830"/>
    </location>
</feature>
<dbReference type="OrthoDB" id="9806956at2"/>
<evidence type="ECO:0000256" key="13">
    <source>
        <dbReference type="HAMAP-Rule" id="MF_00928"/>
    </source>
</evidence>
<dbReference type="Pfam" id="PF02880">
    <property type="entry name" value="PGM_PMM_III"/>
    <property type="match status" value="1"/>
</dbReference>
<dbReference type="InterPro" id="IPR005844">
    <property type="entry name" value="A-D-PHexomutase_a/b/a-I"/>
</dbReference>
<dbReference type="SUPFAM" id="SSF75005">
    <property type="entry name" value="Arabinanase/levansucrase/invertase"/>
    <property type="match status" value="1"/>
</dbReference>
<comment type="similarity">
    <text evidence="12 13">Belongs to the glycosyl hydrolase 130 family.</text>
</comment>
<dbReference type="HAMAP" id="MF_00928">
    <property type="entry name" value="Man_Glc_phosphorylase"/>
    <property type="match status" value="1"/>
</dbReference>
<dbReference type="EC" id="2.4.1.281" evidence="13"/>
<evidence type="ECO:0000313" key="19">
    <source>
        <dbReference type="Proteomes" id="UP000095712"/>
    </source>
</evidence>
<dbReference type="InterPro" id="IPR007184">
    <property type="entry name" value="Mannoside_phosphorylase"/>
</dbReference>
<dbReference type="Pfam" id="PF02878">
    <property type="entry name" value="PGM_PMM_I"/>
    <property type="match status" value="1"/>
</dbReference>
<keyword evidence="6" id="KW-0597">Phosphoprotein</keyword>
<comment type="function">
    <text evidence="13">Converts 4-O-beta-D-mannopyranosyl-D-glucopyranose (Man-Glc) to mannose 1-phosphate (Man1P) and glucose.</text>
</comment>
<evidence type="ECO:0000259" key="15">
    <source>
        <dbReference type="Pfam" id="PF02878"/>
    </source>
</evidence>
<dbReference type="PROSITE" id="PS00710">
    <property type="entry name" value="PGM_PMM"/>
    <property type="match status" value="1"/>
</dbReference>
<dbReference type="Pfam" id="PF00408">
    <property type="entry name" value="PGM_PMM_IV"/>
    <property type="match status" value="1"/>
</dbReference>
<keyword evidence="11 18" id="KW-0413">Isomerase</keyword>
<dbReference type="GO" id="GO:0016758">
    <property type="term" value="F:hexosyltransferase activity"/>
    <property type="evidence" value="ECO:0007669"/>
    <property type="project" value="UniProtKB-UniRule"/>
</dbReference>
<keyword evidence="13" id="KW-0119">Carbohydrate metabolism</keyword>
<comment type="similarity">
    <text evidence="5">Belongs to the phosphohexose mutase family.</text>
</comment>
<evidence type="ECO:0000259" key="14">
    <source>
        <dbReference type="Pfam" id="PF00408"/>
    </source>
</evidence>
<dbReference type="Pfam" id="PF04041">
    <property type="entry name" value="Glyco_hydro_130"/>
    <property type="match status" value="1"/>
</dbReference>
<evidence type="ECO:0000256" key="12">
    <source>
        <dbReference type="ARBA" id="ARBA00024356"/>
    </source>
</evidence>
<dbReference type="Gene3D" id="3.30.310.50">
    <property type="entry name" value="Alpha-D-phosphohexomutase, C-terminal domain"/>
    <property type="match status" value="1"/>
</dbReference>
<evidence type="ECO:0000259" key="16">
    <source>
        <dbReference type="Pfam" id="PF02879"/>
    </source>
</evidence>
<dbReference type="InterPro" id="IPR016066">
    <property type="entry name" value="A-D-PHexomutase_CS"/>
</dbReference>
<evidence type="ECO:0000256" key="1">
    <source>
        <dbReference type="ARBA" id="ARBA00000443"/>
    </source>
</evidence>
<evidence type="ECO:0000256" key="2">
    <source>
        <dbReference type="ARBA" id="ARBA00001946"/>
    </source>
</evidence>
<evidence type="ECO:0000256" key="7">
    <source>
        <dbReference type="ARBA" id="ARBA00022676"/>
    </source>
</evidence>
<comment type="cofactor">
    <cofactor evidence="2">
        <name>Mg(2+)</name>
        <dbReference type="ChEBI" id="CHEBI:18420"/>
    </cofactor>
</comment>
<dbReference type="PRINTS" id="PR00509">
    <property type="entry name" value="PGMPMM"/>
</dbReference>
<feature type="domain" description="Alpha-D-phosphohexomutase C-terminal" evidence="14">
    <location>
        <begin position="871"/>
        <end position="934"/>
    </location>
</feature>
<dbReference type="Pfam" id="PF02879">
    <property type="entry name" value="PGM_PMM_II"/>
    <property type="match status" value="1"/>
</dbReference>
<dbReference type="InterPro" id="IPR028583">
    <property type="entry name" value="Man_Glc_phosphorylase"/>
</dbReference>
<dbReference type="GO" id="GO:0004614">
    <property type="term" value="F:phosphoglucomutase activity"/>
    <property type="evidence" value="ECO:0007669"/>
    <property type="project" value="UniProtKB-EC"/>
</dbReference>
<dbReference type="CDD" id="cd05799">
    <property type="entry name" value="PGM2"/>
    <property type="match status" value="1"/>
</dbReference>
<keyword evidence="9" id="KW-0479">Metal-binding</keyword>
<keyword evidence="7 13" id="KW-0328">Glycosyltransferase</keyword>
<comment type="catalytic activity">
    <reaction evidence="1">
        <text>alpha-D-glucose 1-phosphate = alpha-D-glucose 6-phosphate</text>
        <dbReference type="Rhea" id="RHEA:23536"/>
        <dbReference type="ChEBI" id="CHEBI:58225"/>
        <dbReference type="ChEBI" id="CHEBI:58601"/>
        <dbReference type="EC" id="5.4.2.2"/>
    </reaction>
</comment>
<evidence type="ECO:0000256" key="6">
    <source>
        <dbReference type="ARBA" id="ARBA00022553"/>
    </source>
</evidence>
<evidence type="ECO:0000259" key="17">
    <source>
        <dbReference type="Pfam" id="PF02880"/>
    </source>
</evidence>
<dbReference type="Gene3D" id="3.40.120.10">
    <property type="entry name" value="Alpha-D-Glucose-1,6-Bisphosphate, subunit A, domain 3"/>
    <property type="match status" value="3"/>
</dbReference>
<reference evidence="18 19" key="1">
    <citation type="submission" date="2015-09" db="EMBL/GenBank/DDBJ databases">
        <authorList>
            <consortium name="Pathogen Informatics"/>
        </authorList>
    </citation>
    <scope>NUCLEOTIDE SEQUENCE [LARGE SCALE GENOMIC DNA]</scope>
    <source>
        <strain evidence="18 19">2789STDY5834911</strain>
    </source>
</reference>
<keyword evidence="10" id="KW-0460">Magnesium</keyword>
<feature type="domain" description="Alpha-D-phosphohexomutase alpha/beta/alpha" evidence="15">
    <location>
        <begin position="421"/>
        <end position="557"/>
    </location>
</feature>
<dbReference type="GO" id="GO:0071555">
    <property type="term" value="P:cell wall organization"/>
    <property type="evidence" value="ECO:0007669"/>
    <property type="project" value="UniProtKB-KW"/>
</dbReference>
<evidence type="ECO:0000256" key="3">
    <source>
        <dbReference type="ARBA" id="ARBA00005164"/>
    </source>
</evidence>
<dbReference type="Gene3D" id="2.115.10.20">
    <property type="entry name" value="Glycosyl hydrolase domain, family 43"/>
    <property type="match status" value="1"/>
</dbReference>
<dbReference type="SUPFAM" id="SSF55957">
    <property type="entry name" value="Phosphoglucomutase, C-terminal domain"/>
    <property type="match status" value="1"/>
</dbReference>
<comment type="pathway">
    <text evidence="4">Lipid metabolism.</text>
</comment>
<dbReference type="Proteomes" id="UP000095712">
    <property type="component" value="Unassembled WGS sequence"/>
</dbReference>
<dbReference type="InterPro" id="IPR036900">
    <property type="entry name" value="A-D-PHexomutase_C_sf"/>
</dbReference>
<dbReference type="InterPro" id="IPR005845">
    <property type="entry name" value="A-D-PHexomutase_a/b/a-II"/>
</dbReference>
<dbReference type="GO" id="GO:0005975">
    <property type="term" value="P:carbohydrate metabolic process"/>
    <property type="evidence" value="ECO:0007669"/>
    <property type="project" value="UniProtKB-UniRule"/>
</dbReference>
<protein>
    <recommendedName>
        <fullName evidence="13">4-O-beta-D-mannosyl-D-glucose phosphorylase</fullName>
        <shortName evidence="13">MGP</shortName>
        <shortName evidence="13">Mannosylglucose phosphorylase</shortName>
        <ecNumber evidence="13">2.4.1.281</ecNumber>
    </recommendedName>
</protein>
<evidence type="ECO:0000256" key="4">
    <source>
        <dbReference type="ARBA" id="ARBA00005189"/>
    </source>
</evidence>
<evidence type="ECO:0000313" key="18">
    <source>
        <dbReference type="EMBL" id="CUP28807.1"/>
    </source>
</evidence>
<evidence type="ECO:0000256" key="5">
    <source>
        <dbReference type="ARBA" id="ARBA00010231"/>
    </source>
</evidence>
<dbReference type="InterPro" id="IPR005841">
    <property type="entry name" value="Alpha-D-phosphohexomutase_SF"/>
</dbReference>
<keyword evidence="13" id="KW-0961">Cell wall biogenesis/degradation</keyword>
<proteinExistence type="inferred from homology"/>
<evidence type="ECO:0000256" key="11">
    <source>
        <dbReference type="ARBA" id="ARBA00023235"/>
    </source>
</evidence>